<dbReference type="InterPro" id="IPR054547">
    <property type="entry name" value="NNH1"/>
</dbReference>
<dbReference type="Gene3D" id="3.40.50.300">
    <property type="entry name" value="P-loop containing nucleotide triphosphate hydrolases"/>
    <property type="match status" value="1"/>
</dbReference>
<keyword evidence="3" id="KW-1185">Reference proteome</keyword>
<dbReference type="PANTHER" id="PTHR35205:SF1">
    <property type="entry name" value="ZU5 DOMAIN-CONTAINING PROTEIN"/>
    <property type="match status" value="1"/>
</dbReference>
<protein>
    <submittedName>
        <fullName evidence="2">Tetratricopeptide repeat-containing protein</fullName>
    </submittedName>
</protein>
<name>A0A1G9ZQ57_9ACTO</name>
<dbReference type="RefSeq" id="WP_092532319.1">
    <property type="nucleotide sequence ID" value="NZ_FNIM01000001.1"/>
</dbReference>
<dbReference type="PANTHER" id="PTHR35205">
    <property type="entry name" value="NB-ARC AND TPR DOMAIN PROTEIN"/>
    <property type="match status" value="1"/>
</dbReference>
<dbReference type="Proteomes" id="UP000198541">
    <property type="component" value="Unassembled WGS sequence"/>
</dbReference>
<dbReference type="Pfam" id="PF13374">
    <property type="entry name" value="TPR_10"/>
    <property type="match status" value="1"/>
</dbReference>
<dbReference type="Pfam" id="PF22733">
    <property type="entry name" value="NNH1"/>
    <property type="match status" value="1"/>
</dbReference>
<dbReference type="Gene3D" id="1.25.40.10">
    <property type="entry name" value="Tetratricopeptide repeat domain"/>
    <property type="match status" value="1"/>
</dbReference>
<dbReference type="InterPro" id="IPR003593">
    <property type="entry name" value="AAA+_ATPase"/>
</dbReference>
<dbReference type="EMBL" id="FNIM01000001">
    <property type="protein sequence ID" value="SDN22736.1"/>
    <property type="molecule type" value="Genomic_DNA"/>
</dbReference>
<evidence type="ECO:0000259" key="1">
    <source>
        <dbReference type="SMART" id="SM00382"/>
    </source>
</evidence>
<feature type="domain" description="AAA+ ATPase" evidence="1">
    <location>
        <begin position="245"/>
        <end position="389"/>
    </location>
</feature>
<evidence type="ECO:0000313" key="3">
    <source>
        <dbReference type="Proteomes" id="UP000198541"/>
    </source>
</evidence>
<dbReference type="SUPFAM" id="SSF52540">
    <property type="entry name" value="P-loop containing nucleoside triphosphate hydrolases"/>
    <property type="match status" value="1"/>
</dbReference>
<proteinExistence type="predicted"/>
<dbReference type="SMART" id="SM00382">
    <property type="entry name" value="AAA"/>
    <property type="match status" value="1"/>
</dbReference>
<evidence type="ECO:0000313" key="2">
    <source>
        <dbReference type="EMBL" id="SDN22736.1"/>
    </source>
</evidence>
<accession>A0A1G9ZQ57</accession>
<organism evidence="2 3">
    <name type="scientific">Actinomyces ruminicola</name>
    <dbReference type="NCBI Taxonomy" id="332524"/>
    <lineage>
        <taxon>Bacteria</taxon>
        <taxon>Bacillati</taxon>
        <taxon>Actinomycetota</taxon>
        <taxon>Actinomycetes</taxon>
        <taxon>Actinomycetales</taxon>
        <taxon>Actinomycetaceae</taxon>
        <taxon>Actinomyces</taxon>
    </lineage>
</organism>
<dbReference type="InterPro" id="IPR027417">
    <property type="entry name" value="P-loop_NTPase"/>
</dbReference>
<sequence>MADLPSLLPVAMSVTRLLLLIAEPVSGLPFAGAAAVVGEAATLRDRLHALKGRDQEQKALSRRIEARLRSQLEAMQPAIQARGISSAVLASAVTAVEVLLKELEADPSVFVAAVRNPESFKARLRQRGSAHRADLEEKAEEFFDRLVEATADEIILLAPSSPKSPLGALLQLLDGKEELLEGQHQLLADSQKTQTKLDDIRAAVQSAAISLPRGPLRFGARPTVADGFVKRSQFTRLLDSVVTQSAERTVLVGMRGCGKSQLAAALARHCEKQDWQLVAWINSQSRESVLAGLSELGLSLGVPTGEDLTPEVLARRCLNALASAEPSDRLIILDNVERLDDLRDAVPRGQGMHVLATTTLHFGWDGQGWEQIDISEFTRSESVGYLISNTGQDDQSAADAIAEHLGDLPLAISQAAASIKYEGWSLGEYLLRLSQAKLEDAVPKLDGDLYPEGVAFALWMAIEGVLERISAASVPRAEIARDQLGALALLSASGVPTRWLSAVAGDAGEARKALAELRNSSICQVSDDGAAITIHRLQGQVFRETRSEDQEKEMLAAAAVLTAIDFDTIPQNDTQKRRREVLDRATQLRAITYQKYSRELFCISSVGDLLSDTLQQASELGAPQEALSLEATTGVQARILGPDHPDTLITRHNLAYTYQAAGRIAEAIDLYEQVLQDSLRILGPDHPNTLTTRHVLASAYEAAGRLEDMARLLAKDGSSSTDP</sequence>
<dbReference type="AlphaFoldDB" id="A0A1G9ZQ57"/>
<reference evidence="3" key="1">
    <citation type="submission" date="2016-10" db="EMBL/GenBank/DDBJ databases">
        <authorList>
            <person name="Varghese N."/>
            <person name="Submissions S."/>
        </authorList>
    </citation>
    <scope>NUCLEOTIDE SEQUENCE [LARGE SCALE GENOMIC DNA]</scope>
    <source>
        <strain evidence="3">DSM 27982</strain>
    </source>
</reference>
<gene>
    <name evidence="2" type="ORF">SAMN05216355_101311</name>
</gene>
<dbReference type="SUPFAM" id="SSF48452">
    <property type="entry name" value="TPR-like"/>
    <property type="match status" value="1"/>
</dbReference>
<dbReference type="InterPro" id="IPR011990">
    <property type="entry name" value="TPR-like_helical_dom_sf"/>
</dbReference>